<accession>A0A6G0SX76</accession>
<dbReference type="EMBL" id="VYZN01000468">
    <property type="protein sequence ID" value="KAE9522976.1"/>
    <property type="molecule type" value="Genomic_DNA"/>
</dbReference>
<dbReference type="PANTHER" id="PTHR45749:SF21">
    <property type="entry name" value="DUF4371 DOMAIN-CONTAINING PROTEIN"/>
    <property type="match status" value="1"/>
</dbReference>
<organism evidence="1 2">
    <name type="scientific">Aphis glycines</name>
    <name type="common">Soybean aphid</name>
    <dbReference type="NCBI Taxonomy" id="307491"/>
    <lineage>
        <taxon>Eukaryota</taxon>
        <taxon>Metazoa</taxon>
        <taxon>Ecdysozoa</taxon>
        <taxon>Arthropoda</taxon>
        <taxon>Hexapoda</taxon>
        <taxon>Insecta</taxon>
        <taxon>Pterygota</taxon>
        <taxon>Neoptera</taxon>
        <taxon>Paraneoptera</taxon>
        <taxon>Hemiptera</taxon>
        <taxon>Sternorrhyncha</taxon>
        <taxon>Aphidomorpha</taxon>
        <taxon>Aphidoidea</taxon>
        <taxon>Aphididae</taxon>
        <taxon>Aphidini</taxon>
        <taxon>Aphis</taxon>
        <taxon>Aphis</taxon>
    </lineage>
</organism>
<evidence type="ECO:0000313" key="1">
    <source>
        <dbReference type="EMBL" id="KAE9522976.1"/>
    </source>
</evidence>
<proteinExistence type="predicted"/>
<name>A0A6G0SX76_APHGL</name>
<dbReference type="OrthoDB" id="6624102at2759"/>
<dbReference type="PANTHER" id="PTHR45749">
    <property type="match status" value="1"/>
</dbReference>
<dbReference type="AlphaFoldDB" id="A0A6G0SX76"/>
<dbReference type="Proteomes" id="UP000475862">
    <property type="component" value="Unassembled WGS sequence"/>
</dbReference>
<sequence>MAYGQTWGGVTEFKGTCIQLYPSDRPDTDFPYKIYEDGKSFRFSTFFYTIKLKSGINVPRFWLCYSVGWNVAYCETCWLFANRQYAYYQDSWVNRINDWRHISSKIDKHESSVQHIDARKNRSNWEKNLTIDKNVEHQYTIEINYWRNVLKRIIKIILSLTAGNTALRGHEHKDNQGKLSSPGNFLQLVYLLAEFDPIMSELLNDEKNKNKYLSWKIQNELIDILASSTRNLLCEDIKRSKWFSINMDSTLDITKTDQVKHGAKNYEQLTTNVILELGLDINMCRGQGYDGAAVINGFYSGLQKRIKDKVPTASYIHCCAHNLNLVVSDAVKSNQKVHSRAPRWATLAFGEGNANKIKQTVLKKVCSTRWESRHVSVYALKCKKRRKKYCKYSKK</sequence>
<gene>
    <name evidence="1" type="ORF">AGLY_016607</name>
</gene>
<keyword evidence="2" id="KW-1185">Reference proteome</keyword>
<evidence type="ECO:0000313" key="2">
    <source>
        <dbReference type="Proteomes" id="UP000475862"/>
    </source>
</evidence>
<comment type="caution">
    <text evidence="1">The sequence shown here is derived from an EMBL/GenBank/DDBJ whole genome shotgun (WGS) entry which is preliminary data.</text>
</comment>
<reference evidence="1 2" key="1">
    <citation type="submission" date="2019-08" db="EMBL/GenBank/DDBJ databases">
        <title>The genome of the soybean aphid Biotype 1, its phylome, world population structure and adaptation to the North American continent.</title>
        <authorList>
            <person name="Giordano R."/>
            <person name="Donthu R.K."/>
            <person name="Hernandez A.G."/>
            <person name="Wright C.L."/>
            <person name="Zimin A.V."/>
        </authorList>
    </citation>
    <scope>NUCLEOTIDE SEQUENCE [LARGE SCALE GENOMIC DNA]</scope>
    <source>
        <tissue evidence="1">Whole aphids</tissue>
    </source>
</reference>
<protein>
    <submittedName>
        <fullName evidence="1">Uncharacterized protein</fullName>
    </submittedName>
</protein>